<evidence type="ECO:0000256" key="1">
    <source>
        <dbReference type="ARBA" id="ARBA00010996"/>
    </source>
</evidence>
<reference evidence="5 6" key="1">
    <citation type="submission" date="2024-01" db="EMBL/GenBank/DDBJ databases">
        <title>Niabella digestum sp. nov., isolated from waste digestion system.</title>
        <authorList>
            <person name="Zhang L."/>
        </authorList>
    </citation>
    <scope>NUCLEOTIDE SEQUENCE [LARGE SCALE GENOMIC DNA]</scope>
    <source>
        <strain evidence="5 6">A18</strain>
    </source>
</reference>
<dbReference type="RefSeq" id="WP_330974759.1">
    <property type="nucleotide sequence ID" value="NZ_JAZGLY010000004.1"/>
</dbReference>
<dbReference type="PROSITE" id="PS51352">
    <property type="entry name" value="THIOREDOXIN_2"/>
    <property type="match status" value="1"/>
</dbReference>
<protein>
    <submittedName>
        <fullName evidence="5">SCO family protein</fullName>
    </submittedName>
</protein>
<keyword evidence="3" id="KW-1133">Transmembrane helix</keyword>
<comment type="similarity">
    <text evidence="1">Belongs to the SCO1/2 family.</text>
</comment>
<dbReference type="EMBL" id="JAZGLY010000004">
    <property type="protein sequence ID" value="MEE6187351.1"/>
    <property type="molecule type" value="Genomic_DNA"/>
</dbReference>
<dbReference type="SUPFAM" id="SSF52833">
    <property type="entry name" value="Thioredoxin-like"/>
    <property type="match status" value="1"/>
</dbReference>
<organism evidence="5 6">
    <name type="scientific">Niabella digestorum</name>
    <dbReference type="NCBI Taxonomy" id="3117701"/>
    <lineage>
        <taxon>Bacteria</taxon>
        <taxon>Pseudomonadati</taxon>
        <taxon>Bacteroidota</taxon>
        <taxon>Chitinophagia</taxon>
        <taxon>Chitinophagales</taxon>
        <taxon>Chitinophagaceae</taxon>
        <taxon>Niabella</taxon>
    </lineage>
</organism>
<evidence type="ECO:0000313" key="6">
    <source>
        <dbReference type="Proteomes" id="UP001357452"/>
    </source>
</evidence>
<dbReference type="PANTHER" id="PTHR12151">
    <property type="entry name" value="ELECTRON TRANSPORT PROTIN SCO1/SENC FAMILY MEMBER"/>
    <property type="match status" value="1"/>
</dbReference>
<feature type="transmembrane region" description="Helical" evidence="3">
    <location>
        <begin position="6"/>
        <end position="23"/>
    </location>
</feature>
<keyword evidence="3" id="KW-0812">Transmembrane</keyword>
<proteinExistence type="inferred from homology"/>
<comment type="caution">
    <text evidence="5">The sequence shown here is derived from an EMBL/GenBank/DDBJ whole genome shotgun (WGS) entry which is preliminary data.</text>
</comment>
<keyword evidence="3" id="KW-0472">Membrane</keyword>
<dbReference type="InterPro" id="IPR003782">
    <property type="entry name" value="SCO1/SenC"/>
</dbReference>
<dbReference type="InterPro" id="IPR036249">
    <property type="entry name" value="Thioredoxin-like_sf"/>
</dbReference>
<dbReference type="Proteomes" id="UP001357452">
    <property type="component" value="Unassembled WGS sequence"/>
</dbReference>
<evidence type="ECO:0000259" key="4">
    <source>
        <dbReference type="PROSITE" id="PS51352"/>
    </source>
</evidence>
<dbReference type="Gene3D" id="3.40.30.10">
    <property type="entry name" value="Glutaredoxin"/>
    <property type="match status" value="1"/>
</dbReference>
<dbReference type="InterPro" id="IPR013766">
    <property type="entry name" value="Thioredoxin_domain"/>
</dbReference>
<feature type="domain" description="Thioredoxin" evidence="4">
    <location>
        <begin position="54"/>
        <end position="227"/>
    </location>
</feature>
<evidence type="ECO:0000313" key="5">
    <source>
        <dbReference type="EMBL" id="MEE6187351.1"/>
    </source>
</evidence>
<sequence>MSKRGLYAVLLASLLPLVCYFIVKHYSSESLSMPRYYMPDSTVTRLENGKLIEDTIWHKIPDFTLTNQLGKEVKLSDYEGKVIIADFFFTHCPTICPKLTSNMKELASAITNASRVGDKTNYNIRFLSFSVDPERDSVPQLKKWADRFQVNPEQWDLLTGDKQIIYDLALNDFKLGIVDGKGVDTAFIHTDHFVLIDGNRHIRGYYHGLEEKDLKRLSRDAVLLTLEKDSNKKSGLPVKSLAIFFVIAAVAVGLFMILFKNKSNANSYLEKK</sequence>
<accession>A0ABU7RHB6</accession>
<evidence type="ECO:0000256" key="2">
    <source>
        <dbReference type="ARBA" id="ARBA00023008"/>
    </source>
</evidence>
<keyword evidence="2" id="KW-0186">Copper</keyword>
<evidence type="ECO:0000256" key="3">
    <source>
        <dbReference type="SAM" id="Phobius"/>
    </source>
</evidence>
<name>A0ABU7RHB6_9BACT</name>
<keyword evidence="6" id="KW-1185">Reference proteome</keyword>
<dbReference type="Pfam" id="PF02630">
    <property type="entry name" value="SCO1-SenC"/>
    <property type="match status" value="1"/>
</dbReference>
<dbReference type="CDD" id="cd02968">
    <property type="entry name" value="SCO"/>
    <property type="match status" value="1"/>
</dbReference>
<dbReference type="PANTHER" id="PTHR12151:SF25">
    <property type="entry name" value="LINALOOL DEHYDRATASE_ISOMERASE DOMAIN-CONTAINING PROTEIN"/>
    <property type="match status" value="1"/>
</dbReference>
<feature type="transmembrane region" description="Helical" evidence="3">
    <location>
        <begin position="241"/>
        <end position="259"/>
    </location>
</feature>
<gene>
    <name evidence="5" type="ORF">V2H41_08705</name>
</gene>